<dbReference type="NCBIfam" id="TIGR02595">
    <property type="entry name" value="PEP_CTERM"/>
    <property type="match status" value="1"/>
</dbReference>
<evidence type="ECO:0000256" key="1">
    <source>
        <dbReference type="SAM" id="SignalP"/>
    </source>
</evidence>
<evidence type="ECO:0000313" key="3">
    <source>
        <dbReference type="EMBL" id="RZU43158.1"/>
    </source>
</evidence>
<feature type="domain" description="Ice-binding protein C-terminal" evidence="2">
    <location>
        <begin position="164"/>
        <end position="189"/>
    </location>
</feature>
<proteinExistence type="predicted"/>
<dbReference type="EMBL" id="SHKW01000001">
    <property type="protein sequence ID" value="RZU43158.1"/>
    <property type="molecule type" value="Genomic_DNA"/>
</dbReference>
<reference evidence="3 4" key="1">
    <citation type="submission" date="2019-02" db="EMBL/GenBank/DDBJ databases">
        <title>Genomic Encyclopedia of Archaeal and Bacterial Type Strains, Phase II (KMG-II): from individual species to whole genera.</title>
        <authorList>
            <person name="Goeker M."/>
        </authorList>
    </citation>
    <scope>NUCLEOTIDE SEQUENCE [LARGE SCALE GENOMIC DNA]</scope>
    <source>
        <strain evidence="3 4">DSM 18101</strain>
    </source>
</reference>
<comment type="caution">
    <text evidence="3">The sequence shown here is derived from an EMBL/GenBank/DDBJ whole genome shotgun (WGS) entry which is preliminary data.</text>
</comment>
<dbReference type="AlphaFoldDB" id="A0A4Q7YZD2"/>
<gene>
    <name evidence="3" type="ORF">BDD14_4789</name>
</gene>
<name>A0A4Q7YZD2_9BACT</name>
<keyword evidence="4" id="KW-1185">Reference proteome</keyword>
<keyword evidence="1" id="KW-0732">Signal</keyword>
<accession>A0A4Q7YZD2</accession>
<evidence type="ECO:0000259" key="2">
    <source>
        <dbReference type="Pfam" id="PF07589"/>
    </source>
</evidence>
<dbReference type="RefSeq" id="WP_130421506.1">
    <property type="nucleotide sequence ID" value="NZ_SHKW01000001.1"/>
</dbReference>
<feature type="signal peptide" evidence="1">
    <location>
        <begin position="1"/>
        <end position="23"/>
    </location>
</feature>
<dbReference type="Proteomes" id="UP000292958">
    <property type="component" value="Unassembled WGS sequence"/>
</dbReference>
<feature type="chain" id="PRO_5020997162" evidence="1">
    <location>
        <begin position="24"/>
        <end position="196"/>
    </location>
</feature>
<evidence type="ECO:0000313" key="4">
    <source>
        <dbReference type="Proteomes" id="UP000292958"/>
    </source>
</evidence>
<sequence>MHRSLFGLAVLASVLALPLAAHADTIDDFLLTGGGHTISYSYPATNTFPKLEFIYIGASATIDGIPGYPLGVGFNSNPSPFTTLQLYVPEAIFGYPMLQFQGPGLVSTILVPADPFDPFNPFDLETTFIPGTYPLIGVGVFPGQPEGPPVPYTLTITPQTATAATPEPSSLVLLATGVFGLLGFAAIRRSRMESTH</sequence>
<dbReference type="Pfam" id="PF07589">
    <property type="entry name" value="PEP-CTERM"/>
    <property type="match status" value="1"/>
</dbReference>
<organism evidence="3 4">
    <name type="scientific">Edaphobacter modestus</name>
    <dbReference type="NCBI Taxonomy" id="388466"/>
    <lineage>
        <taxon>Bacteria</taxon>
        <taxon>Pseudomonadati</taxon>
        <taxon>Acidobacteriota</taxon>
        <taxon>Terriglobia</taxon>
        <taxon>Terriglobales</taxon>
        <taxon>Acidobacteriaceae</taxon>
        <taxon>Edaphobacter</taxon>
    </lineage>
</organism>
<protein>
    <submittedName>
        <fullName evidence="3">Putative secreted protein with PEP-CTERM sorting signal</fullName>
    </submittedName>
</protein>
<dbReference type="InterPro" id="IPR013424">
    <property type="entry name" value="Ice-binding_C"/>
</dbReference>